<dbReference type="Gene3D" id="3.30.930.10">
    <property type="entry name" value="Bira Bifunctional Protein, Domain 2"/>
    <property type="match status" value="1"/>
</dbReference>
<dbReference type="InterPro" id="IPR045864">
    <property type="entry name" value="aa-tRNA-synth_II/BPL/LPL"/>
</dbReference>
<protein>
    <submittedName>
        <fullName evidence="9">tRNA synthetases class II-domain-containing protein</fullName>
    </submittedName>
</protein>
<evidence type="ECO:0000256" key="2">
    <source>
        <dbReference type="ARBA" id="ARBA00022598"/>
    </source>
</evidence>
<evidence type="ECO:0000259" key="8">
    <source>
        <dbReference type="PROSITE" id="PS50862"/>
    </source>
</evidence>
<dbReference type="NCBIfam" id="TIGR00459">
    <property type="entry name" value="aspS_bact"/>
    <property type="match status" value="1"/>
</dbReference>
<gene>
    <name evidence="9" type="ORF">B0H15DRAFT_921320</name>
</gene>
<dbReference type="Pfam" id="PF00152">
    <property type="entry name" value="tRNA-synt_2"/>
    <property type="match status" value="1"/>
</dbReference>
<accession>A0AAD6UC33</accession>
<keyword evidence="6 9" id="KW-0030">Aminoacyl-tRNA synthetase</keyword>
<keyword evidence="10" id="KW-1185">Reference proteome</keyword>
<feature type="region of interest" description="Disordered" evidence="7">
    <location>
        <begin position="1"/>
        <end position="42"/>
    </location>
</feature>
<evidence type="ECO:0000256" key="7">
    <source>
        <dbReference type="SAM" id="MobiDB-lite"/>
    </source>
</evidence>
<dbReference type="InterPro" id="IPR047089">
    <property type="entry name" value="Asp-tRNA-ligase_1_N"/>
</dbReference>
<dbReference type="EMBL" id="JARJCN010000013">
    <property type="protein sequence ID" value="KAJ7095173.1"/>
    <property type="molecule type" value="Genomic_DNA"/>
</dbReference>
<evidence type="ECO:0000256" key="4">
    <source>
        <dbReference type="ARBA" id="ARBA00022840"/>
    </source>
</evidence>
<evidence type="ECO:0000256" key="6">
    <source>
        <dbReference type="ARBA" id="ARBA00023146"/>
    </source>
</evidence>
<dbReference type="GO" id="GO:0004815">
    <property type="term" value="F:aspartate-tRNA ligase activity"/>
    <property type="evidence" value="ECO:0007669"/>
    <property type="project" value="TreeGrafter"/>
</dbReference>
<dbReference type="PANTHER" id="PTHR22594:SF5">
    <property type="entry name" value="ASPARTATE--TRNA LIGASE, MITOCHONDRIAL"/>
    <property type="match status" value="1"/>
</dbReference>
<dbReference type="Proteomes" id="UP001222325">
    <property type="component" value="Unassembled WGS sequence"/>
</dbReference>
<dbReference type="NCBIfam" id="NF001750">
    <property type="entry name" value="PRK00476.1"/>
    <property type="match status" value="1"/>
</dbReference>
<name>A0AAD6UC33_9AGAR</name>
<dbReference type="PRINTS" id="PR01042">
    <property type="entry name" value="TRNASYNTHASP"/>
</dbReference>
<dbReference type="InterPro" id="IPR004364">
    <property type="entry name" value="Aa-tRNA-synt_II"/>
</dbReference>
<dbReference type="PROSITE" id="PS50862">
    <property type="entry name" value="AA_TRNA_LIGASE_II"/>
    <property type="match status" value="1"/>
</dbReference>
<comment type="similarity">
    <text evidence="1">Belongs to the class-II aminoacyl-tRNA synthetase family. Type 1 subfamily.</text>
</comment>
<reference evidence="9" key="1">
    <citation type="submission" date="2023-03" db="EMBL/GenBank/DDBJ databases">
        <title>Massive genome expansion in bonnet fungi (Mycena s.s.) driven by repeated elements and novel gene families across ecological guilds.</title>
        <authorList>
            <consortium name="Lawrence Berkeley National Laboratory"/>
            <person name="Harder C.B."/>
            <person name="Miyauchi S."/>
            <person name="Viragh M."/>
            <person name="Kuo A."/>
            <person name="Thoen E."/>
            <person name="Andreopoulos B."/>
            <person name="Lu D."/>
            <person name="Skrede I."/>
            <person name="Drula E."/>
            <person name="Henrissat B."/>
            <person name="Morin E."/>
            <person name="Kohler A."/>
            <person name="Barry K."/>
            <person name="LaButti K."/>
            <person name="Morin E."/>
            <person name="Salamov A."/>
            <person name="Lipzen A."/>
            <person name="Mereny Z."/>
            <person name="Hegedus B."/>
            <person name="Baldrian P."/>
            <person name="Stursova M."/>
            <person name="Weitz H."/>
            <person name="Taylor A."/>
            <person name="Grigoriev I.V."/>
            <person name="Nagy L.G."/>
            <person name="Martin F."/>
            <person name="Kauserud H."/>
        </authorList>
    </citation>
    <scope>NUCLEOTIDE SEQUENCE</scope>
    <source>
        <strain evidence="9">CBHHK173m</strain>
    </source>
</reference>
<keyword evidence="4" id="KW-0067">ATP-binding</keyword>
<dbReference type="InterPro" id="IPR004115">
    <property type="entry name" value="GAD-like_sf"/>
</dbReference>
<dbReference type="PANTHER" id="PTHR22594">
    <property type="entry name" value="ASPARTYL/LYSYL-TRNA SYNTHETASE"/>
    <property type="match status" value="1"/>
</dbReference>
<evidence type="ECO:0000313" key="9">
    <source>
        <dbReference type="EMBL" id="KAJ7095173.1"/>
    </source>
</evidence>
<evidence type="ECO:0000256" key="5">
    <source>
        <dbReference type="ARBA" id="ARBA00022917"/>
    </source>
</evidence>
<organism evidence="9 10">
    <name type="scientific">Mycena belliarum</name>
    <dbReference type="NCBI Taxonomy" id="1033014"/>
    <lineage>
        <taxon>Eukaryota</taxon>
        <taxon>Fungi</taxon>
        <taxon>Dikarya</taxon>
        <taxon>Basidiomycota</taxon>
        <taxon>Agaricomycotina</taxon>
        <taxon>Agaricomycetes</taxon>
        <taxon>Agaricomycetidae</taxon>
        <taxon>Agaricales</taxon>
        <taxon>Marasmiineae</taxon>
        <taxon>Mycenaceae</taxon>
        <taxon>Mycena</taxon>
    </lineage>
</organism>
<keyword evidence="5" id="KW-0648">Protein biosynthesis</keyword>
<evidence type="ECO:0000256" key="3">
    <source>
        <dbReference type="ARBA" id="ARBA00022741"/>
    </source>
</evidence>
<evidence type="ECO:0000256" key="1">
    <source>
        <dbReference type="ARBA" id="ARBA00006303"/>
    </source>
</evidence>
<keyword evidence="3" id="KW-0547">Nucleotide-binding</keyword>
<dbReference type="Gene3D" id="2.40.50.140">
    <property type="entry name" value="Nucleic acid-binding proteins"/>
    <property type="match status" value="1"/>
</dbReference>
<keyword evidence="2" id="KW-0436">Ligase</keyword>
<sequence>MAGDVRTRGEGENDGGGRVRHVENAIEDAEGDGVGGRAGTGDDGEVAVVEKAEDGVVELWGQGRRHRRDRGTWGKLQVYKDGSYFLTPSKPHAPSCQPSPAPFPKRTHSCGALTAADVGSRVVLTGWLLPERKGGKLLSFFPLKDSLGTIQLVVNHPEVPPDQPSLSDVPVESAVLIEGTVLARPPAAKRPGPTGDIDVQVDNFVLLNPADANLPFFPSNSRNVANEDLRARFRYLDLRRSALSANLKKRSRVAQIVETPVLLRSSPEGAREFLVPTRTVADGDEPRFFALPQSPQQPKQLLICSGGVDKYFQIAKCFRDEAGRKDRQPEFTQIDLEMAFVSWGEQHPSSRSNTWRIGGAEVREVIETIVRKIWQDVEGIELAETFKVMTYHEAMKLYGTDKPDTRFGLKITDATELLPPDQRLAFESRGEILECLPIRQTHESKFLEERIVLTDKNLSSWLQQSSATRDTATASQPEDLNENLNLKVGDVVWLCRSLKIPRGGSSPMGQLRLHLSELAQSSGKLSLTTKPQFLWVTEFPLFTQSDGDKEFLAQGRWSSTHHPFTAPMWQDVEALYSGDVAGVRGQHYDLVLNGVEIGGGSVRVHDAAMQDYIFTNVLQLSEQEKTPFSQLLHALRCGAPPHGGIALGFDRLMAILCNSQSIRDVIAFPKTSVGTDLLFKSPATVGEKVLEQYGLQHKAI</sequence>
<dbReference type="GO" id="GO:0005739">
    <property type="term" value="C:mitochondrion"/>
    <property type="evidence" value="ECO:0007669"/>
    <property type="project" value="TreeGrafter"/>
</dbReference>
<dbReference type="Gene3D" id="3.30.1360.30">
    <property type="entry name" value="GAD-like domain"/>
    <property type="match status" value="1"/>
</dbReference>
<feature type="compositionally biased region" description="Basic and acidic residues" evidence="7">
    <location>
        <begin position="1"/>
        <end position="24"/>
    </location>
</feature>
<dbReference type="InterPro" id="IPR012340">
    <property type="entry name" value="NA-bd_OB-fold"/>
</dbReference>
<comment type="caution">
    <text evidence="9">The sequence shown here is derived from an EMBL/GenBank/DDBJ whole genome shotgun (WGS) entry which is preliminary data.</text>
</comment>
<dbReference type="CDD" id="cd04317">
    <property type="entry name" value="EcAspRS_like_N"/>
    <property type="match status" value="1"/>
</dbReference>
<feature type="compositionally biased region" description="Gly residues" evidence="7">
    <location>
        <begin position="32"/>
        <end position="41"/>
    </location>
</feature>
<dbReference type="SUPFAM" id="SSF50249">
    <property type="entry name" value="Nucleic acid-binding proteins"/>
    <property type="match status" value="1"/>
</dbReference>
<dbReference type="InterPro" id="IPR004524">
    <property type="entry name" value="Asp-tRNA-ligase_1"/>
</dbReference>
<dbReference type="InterPro" id="IPR006195">
    <property type="entry name" value="aa-tRNA-synth_II"/>
</dbReference>
<feature type="domain" description="Aminoacyl-transfer RNA synthetases class-II family profile" evidence="8">
    <location>
        <begin position="247"/>
        <end position="669"/>
    </location>
</feature>
<evidence type="ECO:0000313" key="10">
    <source>
        <dbReference type="Proteomes" id="UP001222325"/>
    </source>
</evidence>
<dbReference type="AlphaFoldDB" id="A0AAD6UC33"/>
<dbReference type="SUPFAM" id="SSF55681">
    <property type="entry name" value="Class II aaRS and biotin synthetases"/>
    <property type="match status" value="1"/>
</dbReference>
<dbReference type="InterPro" id="IPR002312">
    <property type="entry name" value="Asp/Asn-tRNA-synth_IIb"/>
</dbReference>
<dbReference type="GO" id="GO:0005524">
    <property type="term" value="F:ATP binding"/>
    <property type="evidence" value="ECO:0007669"/>
    <property type="project" value="UniProtKB-KW"/>
</dbReference>
<proteinExistence type="inferred from homology"/>
<dbReference type="GO" id="GO:0006422">
    <property type="term" value="P:aspartyl-tRNA aminoacylation"/>
    <property type="evidence" value="ECO:0007669"/>
    <property type="project" value="TreeGrafter"/>
</dbReference>
<dbReference type="HAMAP" id="MF_00044">
    <property type="entry name" value="Asp_tRNA_synth_type1"/>
    <property type="match status" value="1"/>
</dbReference>